<dbReference type="GO" id="GO:0008380">
    <property type="term" value="P:RNA splicing"/>
    <property type="evidence" value="ECO:0007669"/>
    <property type="project" value="UniProtKB-KW"/>
</dbReference>
<dbReference type="InterPro" id="IPR015174">
    <property type="entry name" value="MIF4G-like_typ-2"/>
</dbReference>
<evidence type="ECO:0000256" key="6">
    <source>
        <dbReference type="ARBA" id="ARBA00023158"/>
    </source>
</evidence>
<dbReference type="GO" id="GO:0003729">
    <property type="term" value="F:mRNA binding"/>
    <property type="evidence" value="ECO:0007669"/>
    <property type="project" value="TreeGrafter"/>
</dbReference>
<evidence type="ECO:0000256" key="9">
    <source>
        <dbReference type="ARBA" id="ARBA00030965"/>
    </source>
</evidence>
<reference evidence="14 15" key="1">
    <citation type="submission" date="2020-04" db="EMBL/GenBank/DDBJ databases">
        <authorList>
            <person name="Laetsch R D."/>
            <person name="Stevens L."/>
            <person name="Kumar S."/>
            <person name="Blaxter L. M."/>
        </authorList>
    </citation>
    <scope>NUCLEOTIDE SEQUENCE [LARGE SCALE GENOMIC DNA]</scope>
</reference>
<feature type="coiled-coil region" evidence="12">
    <location>
        <begin position="640"/>
        <end position="703"/>
    </location>
</feature>
<dbReference type="GO" id="GO:0000339">
    <property type="term" value="F:RNA cap binding"/>
    <property type="evidence" value="ECO:0007669"/>
    <property type="project" value="InterPro"/>
</dbReference>
<dbReference type="FunFam" id="1.25.40.180:FF:000041">
    <property type="entry name" value="Nuclear cap-binding protein subunit 1"/>
    <property type="match status" value="1"/>
</dbReference>
<dbReference type="InterPro" id="IPR015172">
    <property type="entry name" value="MIF4G-like_typ-1"/>
</dbReference>
<keyword evidence="8" id="KW-0539">Nucleus</keyword>
<proteinExistence type="inferred from homology"/>
<gene>
    <name evidence="14" type="ORF">CBOVIS_LOCUS9058</name>
</gene>
<dbReference type="Proteomes" id="UP000494206">
    <property type="component" value="Unassembled WGS sequence"/>
</dbReference>
<keyword evidence="12" id="KW-0175">Coiled coil</keyword>
<comment type="function">
    <text evidence="10">Component of the cap-binding complex (CBC), which binds cotranscriptionally to the 5'-cap of pre-mRNAs and is involved in various processes such as pre-mRNA splicing and RNA-mediated gene silencing (RNAi). The CBC complex is involved in miRNA-mediated RNA interference and is required for primary microRNAs (miRNAs) processing. In the CBC complex, ncbp-1 does not bind directly capped RNAs (m7GpppG-capped RNA) but is required to stabilize the movement of the N-terminal loop of ncbp-2 and lock the CBC into a high affinity cap-binding state with the cap structure.</text>
</comment>
<evidence type="ECO:0000313" key="15">
    <source>
        <dbReference type="Proteomes" id="UP000494206"/>
    </source>
</evidence>
<evidence type="ECO:0000256" key="11">
    <source>
        <dbReference type="ARBA" id="ARBA00062747"/>
    </source>
</evidence>
<sequence length="784" mass="91485">MGGRRRQHVDDEDEIVTKRRRGLPLVDEVEKKLQEIIGKVGDKNTGSSIESNLEGLCRVLQDDLDKYRATIIDIIVGCAIYLPNKVTVYTTLVGLLNAKNFNFGGDVVEKLIAEQQDLLENEKYCEAQNLTTFLCDLGNCRVLTIQSIGEYLESFITAAFEENVPQVRTDWFVFTVLRSLPFIGSELAEKANEQLENVFGGIEKYLEQRSKTHVPILQVWRPDGTPHEQEDYLDSLYAQISVLREAEWKEKHIPRHYVGFDAVLQDALQHNLPSFSPPAHTENSTYPYPRVVFRIFDYADCPEDGTVLPGTHAIERFLIEMEIDWIIEKNCLSRKHCAKELVQFAQENPTIPMGYLMFETIFAQLFRLPQSPHPQIFYASLLLELCRLQATSYPQILVQSVELLYQRADAMQPACIDRLVDWFSFHLSNFQYRYSWKDWSDCIEKDSFCGSVAFAREVIEKCRRLGSYDKIIQALPSEFVRIHPTIPEIRYMLDDELEPGYHKATVFTKMFQERRDADAFLEELQHEDPEEGYNADDFAVFVTVMLKMAAKTYSHNFSALSRYQKTLKTVCDFHEKFQEVLLDTIYSCWKTNQQMMMILIDKLLKMQVLDCSQVISWLFDEKLKCEHDRQWTFEVLNTALEKLSRHIVSVEKDYKELKEKIEREKTENNDEEMEDEDKKAADLEELESQKEKLESLVDFQKNLFMDVLHKFTVALTDIIVKCESEGTDFHTPMFNWVRGRYCQVFLWHCRTLSKFSGPLSDELFTEGTDDRVLECFKQFLALRQ</sequence>
<dbReference type="PANTHER" id="PTHR12412:SF2">
    <property type="entry name" value="NUCLEAR CAP-BINDING PROTEIN SUBUNIT 1"/>
    <property type="match status" value="1"/>
</dbReference>
<keyword evidence="7" id="KW-0508">mRNA splicing</keyword>
<dbReference type="GO" id="GO:0005846">
    <property type="term" value="C:nuclear cap binding complex"/>
    <property type="evidence" value="ECO:0007669"/>
    <property type="project" value="InterPro"/>
</dbReference>
<evidence type="ECO:0000256" key="8">
    <source>
        <dbReference type="ARBA" id="ARBA00023242"/>
    </source>
</evidence>
<evidence type="ECO:0000256" key="10">
    <source>
        <dbReference type="ARBA" id="ARBA00056386"/>
    </source>
</evidence>
<dbReference type="Gene3D" id="1.25.40.180">
    <property type="match status" value="3"/>
</dbReference>
<keyword evidence="15" id="KW-1185">Reference proteome</keyword>
<dbReference type="InterPro" id="IPR027159">
    <property type="entry name" value="CBP80"/>
</dbReference>
<keyword evidence="6" id="KW-0943">RNA-mediated gene silencing</keyword>
<dbReference type="GO" id="GO:0005634">
    <property type="term" value="C:nucleus"/>
    <property type="evidence" value="ECO:0007669"/>
    <property type="project" value="UniProtKB-SubCell"/>
</dbReference>
<dbReference type="GO" id="GO:0006406">
    <property type="term" value="P:mRNA export from nucleus"/>
    <property type="evidence" value="ECO:0007669"/>
    <property type="project" value="InterPro"/>
</dbReference>
<comment type="caution">
    <text evidence="14">The sequence shown here is derived from an EMBL/GenBank/DDBJ whole genome shotgun (WGS) entry which is preliminary data.</text>
</comment>
<keyword evidence="4" id="KW-0507">mRNA processing</keyword>
<name>A0A8S1EZJ0_9PELO</name>
<evidence type="ECO:0000259" key="13">
    <source>
        <dbReference type="SMART" id="SM00543"/>
    </source>
</evidence>
<comment type="subcellular location">
    <subcellularLocation>
        <location evidence="1">Nucleus</location>
    </subcellularLocation>
</comment>
<dbReference type="SUPFAM" id="SSF48371">
    <property type="entry name" value="ARM repeat"/>
    <property type="match status" value="3"/>
</dbReference>
<protein>
    <recommendedName>
        <fullName evidence="3">Nuclear cap-binding protein subunit 1</fullName>
    </recommendedName>
    <alternativeName>
        <fullName evidence="9">80 kDa nuclear cap-binding protein</fullName>
    </alternativeName>
</protein>
<comment type="subunit">
    <text evidence="11">Component of the nuclear cap-binding complex (CBC), a heterodimer composed of ncbp-1 and ncbp-1 that interacts with m7GpppG-capped RNA.</text>
</comment>
<dbReference type="Pfam" id="PF02854">
    <property type="entry name" value="MIF4G"/>
    <property type="match status" value="1"/>
</dbReference>
<evidence type="ECO:0000256" key="1">
    <source>
        <dbReference type="ARBA" id="ARBA00004123"/>
    </source>
</evidence>
<dbReference type="GO" id="GO:0000184">
    <property type="term" value="P:nuclear-transcribed mRNA catabolic process, nonsense-mediated decay"/>
    <property type="evidence" value="ECO:0007669"/>
    <property type="project" value="TreeGrafter"/>
</dbReference>
<dbReference type="PANTHER" id="PTHR12412">
    <property type="entry name" value="CAP BINDING PROTEIN"/>
    <property type="match status" value="1"/>
</dbReference>
<dbReference type="Pfam" id="PF09090">
    <property type="entry name" value="MIF4G_like_2"/>
    <property type="match status" value="1"/>
</dbReference>
<organism evidence="14 15">
    <name type="scientific">Caenorhabditis bovis</name>
    <dbReference type="NCBI Taxonomy" id="2654633"/>
    <lineage>
        <taxon>Eukaryota</taxon>
        <taxon>Metazoa</taxon>
        <taxon>Ecdysozoa</taxon>
        <taxon>Nematoda</taxon>
        <taxon>Chromadorea</taxon>
        <taxon>Rhabditida</taxon>
        <taxon>Rhabditina</taxon>
        <taxon>Rhabditomorpha</taxon>
        <taxon>Rhabditoidea</taxon>
        <taxon>Rhabditidae</taxon>
        <taxon>Peloderinae</taxon>
        <taxon>Caenorhabditis</taxon>
    </lineage>
</organism>
<dbReference type="GO" id="GO:0031053">
    <property type="term" value="P:primary miRNA processing"/>
    <property type="evidence" value="ECO:0007669"/>
    <property type="project" value="UniProtKB-ARBA"/>
</dbReference>
<evidence type="ECO:0000256" key="2">
    <source>
        <dbReference type="ARBA" id="ARBA00007413"/>
    </source>
</evidence>
<dbReference type="FunFam" id="1.25.40.180:FF:000010">
    <property type="entry name" value="Nuclear cap-binding protein subunit 1"/>
    <property type="match status" value="1"/>
</dbReference>
<dbReference type="Pfam" id="PF09088">
    <property type="entry name" value="MIF4G_like"/>
    <property type="match status" value="1"/>
</dbReference>
<dbReference type="GO" id="GO:0006370">
    <property type="term" value="P:7-methylguanosine mRNA capping"/>
    <property type="evidence" value="ECO:0007669"/>
    <property type="project" value="UniProtKB-KW"/>
</dbReference>
<comment type="similarity">
    <text evidence="2">Belongs to the NCBP1 family.</text>
</comment>
<accession>A0A8S1EZJ0</accession>
<evidence type="ECO:0000256" key="7">
    <source>
        <dbReference type="ARBA" id="ARBA00023187"/>
    </source>
</evidence>
<dbReference type="EMBL" id="CADEPM010000006">
    <property type="protein sequence ID" value="CAB3407078.1"/>
    <property type="molecule type" value="Genomic_DNA"/>
</dbReference>
<evidence type="ECO:0000256" key="12">
    <source>
        <dbReference type="SAM" id="Coils"/>
    </source>
</evidence>
<dbReference type="InterPro" id="IPR016024">
    <property type="entry name" value="ARM-type_fold"/>
</dbReference>
<dbReference type="OrthoDB" id="10252707at2759"/>
<keyword evidence="5" id="KW-0506">mRNA capping</keyword>
<dbReference type="AlphaFoldDB" id="A0A8S1EZJ0"/>
<evidence type="ECO:0000256" key="4">
    <source>
        <dbReference type="ARBA" id="ARBA00022664"/>
    </source>
</evidence>
<evidence type="ECO:0000256" key="5">
    <source>
        <dbReference type="ARBA" id="ARBA00023042"/>
    </source>
</evidence>
<dbReference type="InterPro" id="IPR003890">
    <property type="entry name" value="MIF4G-like_typ-3"/>
</dbReference>
<evidence type="ECO:0000313" key="14">
    <source>
        <dbReference type="EMBL" id="CAB3407078.1"/>
    </source>
</evidence>
<evidence type="ECO:0000256" key="3">
    <source>
        <dbReference type="ARBA" id="ARBA00019879"/>
    </source>
</evidence>
<dbReference type="SMART" id="SM00543">
    <property type="entry name" value="MIF4G"/>
    <property type="match status" value="1"/>
</dbReference>
<feature type="domain" description="MIF4G" evidence="13">
    <location>
        <begin position="30"/>
        <end position="244"/>
    </location>
</feature>